<keyword evidence="4" id="KW-0808">Transferase</keyword>
<dbReference type="Gene3D" id="3.40.640.10">
    <property type="entry name" value="Type I PLP-dependent aspartate aminotransferase-like (Major domain)"/>
    <property type="match status" value="1"/>
</dbReference>
<sequence length="360" mass="40367">MIYFDNASTTRASKAVLKNYLEISEKMYFNSESIHGGGLDTAFILDNVRNYIREYFNTDKHVIFTRSGSHSNDIALQLLLKDKKANKILVSPYEHMSISASLHHYSPLYDIVHMPTTHDGEIDIETLKDMMADTQCIISAHVHSETGYRLPVERIAELAASHRVPYHIDGVQGMYDKLELDVLCTSHSFSAHKIHGVKGVGVLMVDYEHLTPLNPHFHHEYGTQNGTLDVAGIATIIQALEEIGDPRPIKEMRDQLNTSLSALGLRALDLNHHADHISSFIVPGMEGQYLMQSLSSRNIYISTGSACGHGVLVSRGLGKLIAERYGASADQYIRISLSRYNNMEEVRQLTGYVEKIVREE</sequence>
<dbReference type="InterPro" id="IPR015421">
    <property type="entry name" value="PyrdxlP-dep_Trfase_major"/>
</dbReference>
<comment type="caution">
    <text evidence="4">The sequence shown here is derived from an EMBL/GenBank/DDBJ whole genome shotgun (WGS) entry which is preliminary data.</text>
</comment>
<gene>
    <name evidence="4" type="ORF">ABHD89_001110</name>
</gene>
<dbReference type="Proteomes" id="UP001549019">
    <property type="component" value="Unassembled WGS sequence"/>
</dbReference>
<proteinExistence type="predicted"/>
<dbReference type="EC" id="2.8.1.7" evidence="4"/>
<dbReference type="Pfam" id="PF00266">
    <property type="entry name" value="Aminotran_5"/>
    <property type="match status" value="1"/>
</dbReference>
<protein>
    <submittedName>
        <fullName evidence="4">Cysteine desulfurase</fullName>
        <ecNumber evidence="4">2.8.1.7</ecNumber>
    </submittedName>
</protein>
<name>A0ABV2E8G2_9STAP</name>
<dbReference type="PANTHER" id="PTHR11601:SF36">
    <property type="entry name" value="CYSTEINE DESULFURASE NIFS-RELATED"/>
    <property type="match status" value="1"/>
</dbReference>
<evidence type="ECO:0000313" key="4">
    <source>
        <dbReference type="EMBL" id="MET3110708.1"/>
    </source>
</evidence>
<dbReference type="InterPro" id="IPR016454">
    <property type="entry name" value="Cysteine_dSase"/>
</dbReference>
<dbReference type="InterPro" id="IPR015422">
    <property type="entry name" value="PyrdxlP-dep_Trfase_small"/>
</dbReference>
<dbReference type="GO" id="GO:0031071">
    <property type="term" value="F:cysteine desulfurase activity"/>
    <property type="evidence" value="ECO:0007669"/>
    <property type="project" value="UniProtKB-EC"/>
</dbReference>
<dbReference type="PANTHER" id="PTHR11601">
    <property type="entry name" value="CYSTEINE DESULFURYLASE FAMILY MEMBER"/>
    <property type="match status" value="1"/>
</dbReference>
<evidence type="ECO:0000259" key="3">
    <source>
        <dbReference type="Pfam" id="PF00266"/>
    </source>
</evidence>
<accession>A0ABV2E8G2</accession>
<dbReference type="InterPro" id="IPR015424">
    <property type="entry name" value="PyrdxlP-dep_Trfase"/>
</dbReference>
<keyword evidence="2" id="KW-0663">Pyridoxal phosphate</keyword>
<dbReference type="PIRSF" id="PIRSF005572">
    <property type="entry name" value="NifS"/>
    <property type="match status" value="1"/>
</dbReference>
<comment type="cofactor">
    <cofactor evidence="1">
        <name>pyridoxal 5'-phosphate</name>
        <dbReference type="ChEBI" id="CHEBI:597326"/>
    </cofactor>
</comment>
<dbReference type="EMBL" id="JBDZDV010000002">
    <property type="protein sequence ID" value="MET3110708.1"/>
    <property type="molecule type" value="Genomic_DNA"/>
</dbReference>
<dbReference type="SUPFAM" id="SSF53383">
    <property type="entry name" value="PLP-dependent transferases"/>
    <property type="match status" value="1"/>
</dbReference>
<evidence type="ECO:0000313" key="5">
    <source>
        <dbReference type="Proteomes" id="UP001549019"/>
    </source>
</evidence>
<dbReference type="RefSeq" id="WP_230821584.1">
    <property type="nucleotide sequence ID" value="NZ_JAJNCU010000003.1"/>
</dbReference>
<evidence type="ECO:0000256" key="2">
    <source>
        <dbReference type="ARBA" id="ARBA00022898"/>
    </source>
</evidence>
<dbReference type="Gene3D" id="3.90.1150.10">
    <property type="entry name" value="Aspartate Aminotransferase, domain 1"/>
    <property type="match status" value="1"/>
</dbReference>
<feature type="domain" description="Aminotransferase class V" evidence="3">
    <location>
        <begin position="2"/>
        <end position="349"/>
    </location>
</feature>
<keyword evidence="5" id="KW-1185">Reference proteome</keyword>
<dbReference type="InterPro" id="IPR000192">
    <property type="entry name" value="Aminotrans_V_dom"/>
</dbReference>
<reference evidence="4 5" key="1">
    <citation type="submission" date="2024-05" db="EMBL/GenBank/DDBJ databases">
        <title>Genomic Encyclopedia of Type Strains, Phase IV (KMG-IV): sequencing the most valuable type-strain genomes for metagenomic binning, comparative biology and taxonomic classification.</title>
        <authorList>
            <person name="Goeker M."/>
        </authorList>
    </citation>
    <scope>NUCLEOTIDE SEQUENCE [LARGE SCALE GENOMIC DNA]</scope>
    <source>
        <strain evidence="4 5">DSM 25286</strain>
    </source>
</reference>
<organism evidence="4 5">
    <name type="scientific">Salinicoccus halitifaciens</name>
    <dbReference type="NCBI Taxonomy" id="1073415"/>
    <lineage>
        <taxon>Bacteria</taxon>
        <taxon>Bacillati</taxon>
        <taxon>Bacillota</taxon>
        <taxon>Bacilli</taxon>
        <taxon>Bacillales</taxon>
        <taxon>Staphylococcaceae</taxon>
        <taxon>Salinicoccus</taxon>
    </lineage>
</organism>
<evidence type="ECO:0000256" key="1">
    <source>
        <dbReference type="ARBA" id="ARBA00001933"/>
    </source>
</evidence>